<comment type="caution">
    <text evidence="3">The sequence shown here is derived from an EMBL/GenBank/DDBJ whole genome shotgun (WGS) entry which is preliminary data.</text>
</comment>
<dbReference type="GO" id="GO:0005525">
    <property type="term" value="F:GTP binding"/>
    <property type="evidence" value="ECO:0007669"/>
    <property type="project" value="InterPro"/>
</dbReference>
<feature type="domain" description="Guanylate-binding protein N-terminal" evidence="2">
    <location>
        <begin position="12"/>
        <end position="253"/>
    </location>
</feature>
<dbReference type="InterPro" id="IPR015894">
    <property type="entry name" value="Guanylate-bd_N"/>
</dbReference>
<evidence type="ECO:0000313" key="4">
    <source>
        <dbReference type="Proteomes" id="UP001177023"/>
    </source>
</evidence>
<accession>A0AA36D2Y3</accession>
<dbReference type="EMBL" id="CATQJA010002659">
    <property type="protein sequence ID" value="CAJ0580132.1"/>
    <property type="molecule type" value="Genomic_DNA"/>
</dbReference>
<dbReference type="GO" id="GO:0003924">
    <property type="term" value="F:GTPase activity"/>
    <property type="evidence" value="ECO:0007669"/>
    <property type="project" value="InterPro"/>
</dbReference>
<dbReference type="Gene3D" id="3.40.50.300">
    <property type="entry name" value="P-loop containing nucleotide triphosphate hydrolases"/>
    <property type="match status" value="1"/>
</dbReference>
<dbReference type="SUPFAM" id="SSF52540">
    <property type="entry name" value="P-loop containing nucleoside triphosphate hydrolases"/>
    <property type="match status" value="1"/>
</dbReference>
<keyword evidence="4" id="KW-1185">Reference proteome</keyword>
<sequence length="645" mass="72971">METLISLTNTGINLNKPLLERLCAEIGDRQVGVIAITGKFRGGKSFTCNSLLRRLQKGDKKPYLPDEVIGGPGQIPFQTGYVAHTMGIQVWPKIFKKKGEDGKEMAMLLLDTQGTFDTQSEPELSMRTSLIALLLSSFTIQNSKELIDSQQLAHISSFLALARKNQEKIGQNFFFLIRDQAEDTGLAHGKAYLDYVKVSARRSPELLGMMTDLESAFEKLDACLLVPPADAVRTASDRILAKDCGNQFLEQLNECADHAVTSCKPKTVLGNELNGMLYKSYVEKICDEIKSMDLKCISSAFTATAMLTFELAKKAGNDVFDGHFQKITAATINESVPPTVIQRQADQAVQAALQVYDTVKCIGSAFEKQTSREHFESNIKNRCENLVERNNTRSLTEKLGKSVKEAKKIYKNGFKSGGNLFDQNEAVESDRLREKHAESMEAAFELFDRETRDVRPRPTVNEARQALFEKFTQMHTERSRENAHKLLKNTLIVLAETSVADLGELCAELADHVDLESEKHSLKRRVMDQFDEDAPAMAKHYEEHLEKRTIDEIIQWVIRTELIPKLGARVERFILEQTHARQIRQLEEKLKAIQEDFDEQQAHLVAELDDRQRYVDDLRGQLEAQNLMLEESRKSMINLMNSYAN</sequence>
<evidence type="ECO:0000259" key="2">
    <source>
        <dbReference type="Pfam" id="PF02263"/>
    </source>
</evidence>
<keyword evidence="1" id="KW-0175">Coiled coil</keyword>
<dbReference type="Pfam" id="PF02263">
    <property type="entry name" value="GBP"/>
    <property type="match status" value="1"/>
</dbReference>
<protein>
    <recommendedName>
        <fullName evidence="2">Guanylate-binding protein N-terminal domain-containing protein</fullName>
    </recommendedName>
</protein>
<feature type="non-terminal residue" evidence="3">
    <location>
        <position position="645"/>
    </location>
</feature>
<reference evidence="3" key="1">
    <citation type="submission" date="2023-06" db="EMBL/GenBank/DDBJ databases">
        <authorList>
            <person name="Delattre M."/>
        </authorList>
    </citation>
    <scope>NUCLEOTIDE SEQUENCE</scope>
    <source>
        <strain evidence="3">AF72</strain>
    </source>
</reference>
<evidence type="ECO:0000256" key="1">
    <source>
        <dbReference type="SAM" id="Coils"/>
    </source>
</evidence>
<dbReference type="Proteomes" id="UP001177023">
    <property type="component" value="Unassembled WGS sequence"/>
</dbReference>
<dbReference type="AlphaFoldDB" id="A0AA36D2Y3"/>
<dbReference type="PANTHER" id="PTHR10751">
    <property type="entry name" value="GUANYLATE BINDING PROTEIN"/>
    <property type="match status" value="1"/>
</dbReference>
<dbReference type="InterPro" id="IPR027417">
    <property type="entry name" value="P-loop_NTPase"/>
</dbReference>
<name>A0AA36D2Y3_9BILA</name>
<gene>
    <name evidence="3" type="ORF">MSPICULIGERA_LOCUS18334</name>
</gene>
<organism evidence="3 4">
    <name type="scientific">Mesorhabditis spiculigera</name>
    <dbReference type="NCBI Taxonomy" id="96644"/>
    <lineage>
        <taxon>Eukaryota</taxon>
        <taxon>Metazoa</taxon>
        <taxon>Ecdysozoa</taxon>
        <taxon>Nematoda</taxon>
        <taxon>Chromadorea</taxon>
        <taxon>Rhabditida</taxon>
        <taxon>Rhabditina</taxon>
        <taxon>Rhabditomorpha</taxon>
        <taxon>Rhabditoidea</taxon>
        <taxon>Rhabditidae</taxon>
        <taxon>Mesorhabditinae</taxon>
        <taxon>Mesorhabditis</taxon>
    </lineage>
</organism>
<feature type="coiled-coil region" evidence="1">
    <location>
        <begin position="576"/>
        <end position="603"/>
    </location>
</feature>
<proteinExistence type="predicted"/>
<evidence type="ECO:0000313" key="3">
    <source>
        <dbReference type="EMBL" id="CAJ0580132.1"/>
    </source>
</evidence>